<reference evidence="1 2" key="1">
    <citation type="journal article" date="2016" name="Nat. Commun.">
        <title>Thousands of microbial genomes shed light on interconnected biogeochemical processes in an aquifer system.</title>
        <authorList>
            <person name="Anantharaman K."/>
            <person name="Brown C.T."/>
            <person name="Hug L.A."/>
            <person name="Sharon I."/>
            <person name="Castelle C.J."/>
            <person name="Probst A.J."/>
            <person name="Thomas B.C."/>
            <person name="Singh A."/>
            <person name="Wilkins M.J."/>
            <person name="Karaoz U."/>
            <person name="Brodie E.L."/>
            <person name="Williams K.H."/>
            <person name="Hubbard S.S."/>
            <person name="Banfield J.F."/>
        </authorList>
    </citation>
    <scope>NUCLEOTIDE SEQUENCE [LARGE SCALE GENOMIC DNA]</scope>
</reference>
<evidence type="ECO:0000313" key="1">
    <source>
        <dbReference type="EMBL" id="OGG35635.1"/>
    </source>
</evidence>
<dbReference type="Proteomes" id="UP000176186">
    <property type="component" value="Unassembled WGS sequence"/>
</dbReference>
<dbReference type="EMBL" id="MFKE01000011">
    <property type="protein sequence ID" value="OGG35635.1"/>
    <property type="molecule type" value="Genomic_DNA"/>
</dbReference>
<comment type="caution">
    <text evidence="1">The sequence shown here is derived from an EMBL/GenBank/DDBJ whole genome shotgun (WGS) entry which is preliminary data.</text>
</comment>
<dbReference type="AlphaFoldDB" id="A0A1F6BFD1"/>
<name>A0A1F6BFD1_9BACT</name>
<gene>
    <name evidence="1" type="ORF">A2363_05185</name>
</gene>
<dbReference type="STRING" id="1798401.A2363_05185"/>
<organism evidence="1 2">
    <name type="scientific">Candidatus Gottesmanbacteria bacterium RIFOXYB1_FULL_47_11</name>
    <dbReference type="NCBI Taxonomy" id="1798401"/>
    <lineage>
        <taxon>Bacteria</taxon>
        <taxon>Candidatus Gottesmaniibacteriota</taxon>
    </lineage>
</organism>
<proteinExistence type="predicted"/>
<accession>A0A1F6BFD1</accession>
<protein>
    <submittedName>
        <fullName evidence="1">Uncharacterized protein</fullName>
    </submittedName>
</protein>
<sequence>MNLKEFADWYRRPDQAPHREAMLIPPVLLNREQLTLITDALRLADTNNAQSEDRSSVLMAEQRPLEFKDTAGALLALRTRDFSLPIAIVGPAPSIHAMREAEITLNDVELRWQICIPQKRKTTTISVDRYGKVHLVGVQGPSNYSFGTEKTFVSDGTSMKLNWYVSDTPDFAIVCLDCSPRISRGQMSALNIHFAK</sequence>
<evidence type="ECO:0000313" key="2">
    <source>
        <dbReference type="Proteomes" id="UP000176186"/>
    </source>
</evidence>